<proteinExistence type="predicted"/>
<protein>
    <submittedName>
        <fullName evidence="1">Uncharacterized protein</fullName>
    </submittedName>
</protein>
<evidence type="ECO:0000313" key="2">
    <source>
        <dbReference type="Proteomes" id="UP000281553"/>
    </source>
</evidence>
<reference evidence="1 2" key="1">
    <citation type="submission" date="2018-11" db="EMBL/GenBank/DDBJ databases">
        <authorList>
            <consortium name="Pathogen Informatics"/>
        </authorList>
    </citation>
    <scope>NUCLEOTIDE SEQUENCE [LARGE SCALE GENOMIC DNA]</scope>
</reference>
<organism evidence="1 2">
    <name type="scientific">Dibothriocephalus latus</name>
    <name type="common">Fish tapeworm</name>
    <name type="synonym">Diphyllobothrium latum</name>
    <dbReference type="NCBI Taxonomy" id="60516"/>
    <lineage>
        <taxon>Eukaryota</taxon>
        <taxon>Metazoa</taxon>
        <taxon>Spiralia</taxon>
        <taxon>Lophotrochozoa</taxon>
        <taxon>Platyhelminthes</taxon>
        <taxon>Cestoda</taxon>
        <taxon>Eucestoda</taxon>
        <taxon>Diphyllobothriidea</taxon>
        <taxon>Diphyllobothriidae</taxon>
        <taxon>Dibothriocephalus</taxon>
    </lineage>
</organism>
<keyword evidence="2" id="KW-1185">Reference proteome</keyword>
<dbReference type="AlphaFoldDB" id="A0A3P7LPC4"/>
<dbReference type="Proteomes" id="UP000281553">
    <property type="component" value="Unassembled WGS sequence"/>
</dbReference>
<evidence type="ECO:0000313" key="1">
    <source>
        <dbReference type="EMBL" id="VDN11828.1"/>
    </source>
</evidence>
<gene>
    <name evidence="1" type="ORF">DILT_LOCUS7659</name>
</gene>
<accession>A0A3P7LPC4</accession>
<dbReference type="OrthoDB" id="6123426at2759"/>
<sequence length="100" mass="11408">MKQFGCAERHAGIMAHVIDNGTASKAFASANDVRQDYVLVLTIFRLIFPAKLMDTNRYACPGIRLTYKTDGHLFKSRHMRTPKPRSLNTVPDFLFVKYCI</sequence>
<dbReference type="EMBL" id="UYRU01052362">
    <property type="protein sequence ID" value="VDN11828.1"/>
    <property type="molecule type" value="Genomic_DNA"/>
</dbReference>
<name>A0A3P7LPC4_DIBLA</name>